<dbReference type="PANTHER" id="PTHR30600:SF4">
    <property type="entry name" value="CYTOCHROME C DOMAIN-CONTAINING PROTEIN"/>
    <property type="match status" value="1"/>
</dbReference>
<dbReference type="InterPro" id="IPR036909">
    <property type="entry name" value="Cyt_c-like_dom_sf"/>
</dbReference>
<evidence type="ECO:0000313" key="7">
    <source>
        <dbReference type="EMBL" id="GAA6167401.1"/>
    </source>
</evidence>
<evidence type="ECO:0000256" key="1">
    <source>
        <dbReference type="ARBA" id="ARBA00022617"/>
    </source>
</evidence>
<dbReference type="Gene3D" id="1.10.760.10">
    <property type="entry name" value="Cytochrome c-like domain"/>
    <property type="match status" value="1"/>
</dbReference>
<dbReference type="PANTHER" id="PTHR30600">
    <property type="entry name" value="CYTOCHROME C PEROXIDASE-RELATED"/>
    <property type="match status" value="1"/>
</dbReference>
<feature type="chain" id="PRO_5046181027" description="Cytochrome c domain-containing protein" evidence="5">
    <location>
        <begin position="40"/>
        <end position="473"/>
    </location>
</feature>
<evidence type="ECO:0000256" key="4">
    <source>
        <dbReference type="PROSITE-ProRule" id="PRU00433"/>
    </source>
</evidence>
<evidence type="ECO:0000256" key="2">
    <source>
        <dbReference type="ARBA" id="ARBA00022723"/>
    </source>
</evidence>
<dbReference type="Proteomes" id="UP001465153">
    <property type="component" value="Unassembled WGS sequence"/>
</dbReference>
<dbReference type="Pfam" id="PF06537">
    <property type="entry name" value="DHOR"/>
    <property type="match status" value="1"/>
</dbReference>
<accession>A0ABQ0A6X8</accession>
<keyword evidence="3 4" id="KW-0408">Iron</keyword>
<dbReference type="InterPro" id="IPR010538">
    <property type="entry name" value="DHOR"/>
</dbReference>
<evidence type="ECO:0000256" key="3">
    <source>
        <dbReference type="ARBA" id="ARBA00023004"/>
    </source>
</evidence>
<dbReference type="SUPFAM" id="SSF46626">
    <property type="entry name" value="Cytochrome c"/>
    <property type="match status" value="1"/>
</dbReference>
<dbReference type="EMBL" id="BAABWN010000003">
    <property type="protein sequence ID" value="GAA6167401.1"/>
    <property type="molecule type" value="Genomic_DNA"/>
</dbReference>
<dbReference type="RefSeq" id="WP_353302055.1">
    <property type="nucleotide sequence ID" value="NZ_BAABWN010000003.1"/>
</dbReference>
<reference evidence="7 8" key="1">
    <citation type="submission" date="2024-04" db="EMBL/GenBank/DDBJ databases">
        <title>Draft genome sequence of Sessilibacter corallicola NBRC 116591.</title>
        <authorList>
            <person name="Miyakawa T."/>
            <person name="Kusuya Y."/>
            <person name="Miura T."/>
        </authorList>
    </citation>
    <scope>NUCLEOTIDE SEQUENCE [LARGE SCALE GENOMIC DNA]</scope>
    <source>
        <strain evidence="7 8">KU-00831-HH</strain>
    </source>
</reference>
<organism evidence="7 8">
    <name type="scientific">Sessilibacter corallicola</name>
    <dbReference type="NCBI Taxonomy" id="2904075"/>
    <lineage>
        <taxon>Bacteria</taxon>
        <taxon>Pseudomonadati</taxon>
        <taxon>Pseudomonadota</taxon>
        <taxon>Gammaproteobacteria</taxon>
        <taxon>Cellvibrionales</taxon>
        <taxon>Cellvibrionaceae</taxon>
        <taxon>Sessilibacter</taxon>
    </lineage>
</organism>
<proteinExistence type="predicted"/>
<protein>
    <recommendedName>
        <fullName evidence="6">Cytochrome c domain-containing protein</fullName>
    </recommendedName>
</protein>
<evidence type="ECO:0000313" key="8">
    <source>
        <dbReference type="Proteomes" id="UP001465153"/>
    </source>
</evidence>
<dbReference type="InterPro" id="IPR009056">
    <property type="entry name" value="Cyt_c-like_dom"/>
</dbReference>
<dbReference type="PROSITE" id="PS51007">
    <property type="entry name" value="CYTC"/>
    <property type="match status" value="1"/>
</dbReference>
<keyword evidence="2 4" id="KW-0479">Metal-binding</keyword>
<gene>
    <name evidence="7" type="ORF">NBRC116591_12110</name>
</gene>
<keyword evidence="8" id="KW-1185">Reference proteome</keyword>
<sequence length="473" mass="50939">MLDKHYYSIKTNKKPCTITNFKRNLIAVALLSFNTSVLAIGEGPNHTHIEQSQIESGELSTAEIVKHGQLKFTTDFNRFDGHGDPERPGVNGVGVSTGFNRISGTDSVACTACHSKPFVGGASDNAANIFPGFNRPDNIDSPSFEGLNVKNSQSVFGGGAKQRIAEEMNAELAAIANEAIEFASDLGDSFTLPLVAKGISFGEITALADGTLDTSGVEGVSTDLVIRPFNVVGAEPNLRSFVVGAMEQHFGIEAEERFGLDGDGDGVERELTVGDVTATALFQAALPIPTQVIPKKNREVRRAIFAGEKTFNKIGCASCHTPEMKIDDPVFQQTAPGTDFVTTLDLTRDSFVPRLRRNRDGSATAKIYSDLKRHDMGAELAEPLLQVDRASTSHFVTSQLWGVASTGPWLHDGRATTLTDAILLHGGEADASSTAFESLSEYEQAEVIEFLKSLQIVIRDPRLIIPNLPLGQY</sequence>
<comment type="caution">
    <text evidence="7">The sequence shown here is derived from an EMBL/GenBank/DDBJ whole genome shotgun (WGS) entry which is preliminary data.</text>
</comment>
<evidence type="ECO:0000256" key="5">
    <source>
        <dbReference type="SAM" id="SignalP"/>
    </source>
</evidence>
<evidence type="ECO:0000259" key="6">
    <source>
        <dbReference type="PROSITE" id="PS51007"/>
    </source>
</evidence>
<keyword evidence="1 4" id="KW-0349">Heme</keyword>
<feature type="signal peptide" evidence="5">
    <location>
        <begin position="1"/>
        <end position="39"/>
    </location>
</feature>
<feature type="domain" description="Cytochrome c" evidence="6">
    <location>
        <begin position="302"/>
        <end position="455"/>
    </location>
</feature>
<dbReference type="InterPro" id="IPR051395">
    <property type="entry name" value="Cytochrome_c_Peroxidase/MauG"/>
</dbReference>
<keyword evidence="5" id="KW-0732">Signal</keyword>
<name>A0ABQ0A6X8_9GAMM</name>